<dbReference type="CDD" id="cd05403">
    <property type="entry name" value="NT_KNTase_like"/>
    <property type="match status" value="1"/>
</dbReference>
<dbReference type="InterPro" id="IPR041633">
    <property type="entry name" value="Polbeta"/>
</dbReference>
<dbReference type="Pfam" id="PF18765">
    <property type="entry name" value="Polbeta"/>
    <property type="match status" value="1"/>
</dbReference>
<dbReference type="Proteomes" id="UP001501510">
    <property type="component" value="Unassembled WGS sequence"/>
</dbReference>
<keyword evidence="3" id="KW-1185">Reference proteome</keyword>
<sequence length="299" mass="35021">MDNSIVKYQKAYSKIINRLKSNEDVLATMVFGSMVTGDLWKESDIDLFVIIDEIMDSMKNVYTEDEEKVPVHVKVMSKKELKRICEEELRGGKMHRIFSSSRLVFSKDKQITAWYDGCRYYPDMDKERWNLVYLGNVFKNAGVCKKYLKSKTIYTAYSACISTLEEFSKLCINYSGYMISKDVITMSTNLDDDLKKIVDELFLEKEDLYGAINNLLDYIGRYINKNISNICNVLISYLKEKDKLLSSEEILEDDFFSSYNINMEEILKCLSEKNIIKRDSRKLNTDNGKWIFKENVYFV</sequence>
<name>A0ABP3V3R7_9CLOT</name>
<dbReference type="InterPro" id="IPR043519">
    <property type="entry name" value="NT_sf"/>
</dbReference>
<gene>
    <name evidence="2" type="ORF">GCM10008906_37190</name>
</gene>
<dbReference type="SUPFAM" id="SSF81301">
    <property type="entry name" value="Nucleotidyltransferase"/>
    <property type="match status" value="1"/>
</dbReference>
<dbReference type="Gene3D" id="1.20.120.330">
    <property type="entry name" value="Nucleotidyltransferases domain 2"/>
    <property type="match status" value="1"/>
</dbReference>
<dbReference type="RefSeq" id="WP_343764253.1">
    <property type="nucleotide sequence ID" value="NZ_BAAACG010000019.1"/>
</dbReference>
<dbReference type="EMBL" id="BAAACG010000019">
    <property type="protein sequence ID" value="GAA0747733.1"/>
    <property type="molecule type" value="Genomic_DNA"/>
</dbReference>
<proteinExistence type="predicted"/>
<comment type="caution">
    <text evidence="2">The sequence shown here is derived from an EMBL/GenBank/DDBJ whole genome shotgun (WGS) entry which is preliminary data.</text>
</comment>
<evidence type="ECO:0000259" key="1">
    <source>
        <dbReference type="Pfam" id="PF18765"/>
    </source>
</evidence>
<feature type="domain" description="Polymerase beta nucleotidyltransferase" evidence="1">
    <location>
        <begin position="14"/>
        <end position="110"/>
    </location>
</feature>
<organism evidence="2 3">
    <name type="scientific">Clostridium oceanicum</name>
    <dbReference type="NCBI Taxonomy" id="1543"/>
    <lineage>
        <taxon>Bacteria</taxon>
        <taxon>Bacillati</taxon>
        <taxon>Bacillota</taxon>
        <taxon>Clostridia</taxon>
        <taxon>Eubacteriales</taxon>
        <taxon>Clostridiaceae</taxon>
        <taxon>Clostridium</taxon>
    </lineage>
</organism>
<evidence type="ECO:0000313" key="3">
    <source>
        <dbReference type="Proteomes" id="UP001501510"/>
    </source>
</evidence>
<protein>
    <submittedName>
        <fullName evidence="2">Nucleotidyltransferase domain-containing protein</fullName>
    </submittedName>
</protein>
<accession>A0ABP3V3R7</accession>
<reference evidence="3" key="1">
    <citation type="journal article" date="2019" name="Int. J. Syst. Evol. Microbiol.">
        <title>The Global Catalogue of Microorganisms (GCM) 10K type strain sequencing project: providing services to taxonomists for standard genome sequencing and annotation.</title>
        <authorList>
            <consortium name="The Broad Institute Genomics Platform"/>
            <consortium name="The Broad Institute Genome Sequencing Center for Infectious Disease"/>
            <person name="Wu L."/>
            <person name="Ma J."/>
        </authorList>
    </citation>
    <scope>NUCLEOTIDE SEQUENCE [LARGE SCALE GENOMIC DNA]</scope>
    <source>
        <strain evidence="3">JCM 1407</strain>
    </source>
</reference>
<dbReference type="Gene3D" id="3.30.460.10">
    <property type="entry name" value="Beta Polymerase, domain 2"/>
    <property type="match status" value="1"/>
</dbReference>
<evidence type="ECO:0000313" key="2">
    <source>
        <dbReference type="EMBL" id="GAA0747733.1"/>
    </source>
</evidence>